<organism evidence="1 2">
    <name type="scientific">Racocetra persica</name>
    <dbReference type="NCBI Taxonomy" id="160502"/>
    <lineage>
        <taxon>Eukaryota</taxon>
        <taxon>Fungi</taxon>
        <taxon>Fungi incertae sedis</taxon>
        <taxon>Mucoromycota</taxon>
        <taxon>Glomeromycotina</taxon>
        <taxon>Glomeromycetes</taxon>
        <taxon>Diversisporales</taxon>
        <taxon>Gigasporaceae</taxon>
        <taxon>Racocetra</taxon>
    </lineage>
</organism>
<keyword evidence="2" id="KW-1185">Reference proteome</keyword>
<dbReference type="Proteomes" id="UP000789920">
    <property type="component" value="Unassembled WGS sequence"/>
</dbReference>
<name>A0ACA9SLG3_9GLOM</name>
<proteinExistence type="predicted"/>
<accession>A0ACA9SLG3</accession>
<comment type="caution">
    <text evidence="1">The sequence shown here is derived from an EMBL/GenBank/DDBJ whole genome shotgun (WGS) entry which is preliminary data.</text>
</comment>
<protein>
    <submittedName>
        <fullName evidence="1">34505_t:CDS:1</fullName>
    </submittedName>
</protein>
<reference evidence="1" key="1">
    <citation type="submission" date="2021-06" db="EMBL/GenBank/DDBJ databases">
        <authorList>
            <person name="Kallberg Y."/>
            <person name="Tangrot J."/>
            <person name="Rosling A."/>
        </authorList>
    </citation>
    <scope>NUCLEOTIDE SEQUENCE</scope>
    <source>
        <strain evidence="1">MA461A</strain>
    </source>
</reference>
<gene>
    <name evidence="1" type="ORF">RPERSI_LOCUS32708</name>
</gene>
<feature type="non-terminal residue" evidence="1">
    <location>
        <position position="170"/>
    </location>
</feature>
<evidence type="ECO:0000313" key="2">
    <source>
        <dbReference type="Proteomes" id="UP000789920"/>
    </source>
</evidence>
<feature type="non-terminal residue" evidence="1">
    <location>
        <position position="1"/>
    </location>
</feature>
<evidence type="ECO:0000313" key="1">
    <source>
        <dbReference type="EMBL" id="CAG8843320.1"/>
    </source>
</evidence>
<dbReference type="EMBL" id="CAJVQC010137881">
    <property type="protein sequence ID" value="CAG8843320.1"/>
    <property type="molecule type" value="Genomic_DNA"/>
</dbReference>
<sequence>IRKQDLSDFFAEQANLQLIKDFLKCMLDIRKFITDVSQLSSFGNFFQAGNIVQKYKDLSGRFDGYMASLNFAVSKSTYKSVQNISYDFGSADLEFELKSIKEDLTEMKKFMFDMSDGKTGPDENTFTDIKRIRELNVRYQREQRKNTETSIKPIPFLNLDDYEPRFDIEP</sequence>